<dbReference type="RefSeq" id="WP_038606399.1">
    <property type="nucleotide sequence ID" value="NZ_CP008944.1"/>
</dbReference>
<keyword evidence="5" id="KW-1185">Reference proteome</keyword>
<dbReference type="EMBL" id="CP008944">
    <property type="protein sequence ID" value="AIG64544.1"/>
    <property type="molecule type" value="Genomic_DNA"/>
</dbReference>
<name>A0ABN4DHU3_9CORY</name>
<evidence type="ECO:0000256" key="1">
    <source>
        <dbReference type="ARBA" id="ARBA00023002"/>
    </source>
</evidence>
<organism evidence="4 5">
    <name type="scientific">Corynebacterium atypicum</name>
    <dbReference type="NCBI Taxonomy" id="191610"/>
    <lineage>
        <taxon>Bacteria</taxon>
        <taxon>Bacillati</taxon>
        <taxon>Actinomycetota</taxon>
        <taxon>Actinomycetes</taxon>
        <taxon>Mycobacteriales</taxon>
        <taxon>Corynebacteriaceae</taxon>
        <taxon>Corynebacterium</taxon>
    </lineage>
</organism>
<dbReference type="Pfam" id="PF02826">
    <property type="entry name" value="2-Hacid_dh_C"/>
    <property type="match status" value="1"/>
</dbReference>
<evidence type="ECO:0000256" key="2">
    <source>
        <dbReference type="ARBA" id="ARBA00023027"/>
    </source>
</evidence>
<proteinExistence type="predicted"/>
<accession>A0ABN4DHU3</accession>
<dbReference type="SUPFAM" id="SSF52283">
    <property type="entry name" value="Formate/glycerate dehydrogenase catalytic domain-like"/>
    <property type="match status" value="1"/>
</dbReference>
<dbReference type="InterPro" id="IPR036291">
    <property type="entry name" value="NAD(P)-bd_dom_sf"/>
</dbReference>
<evidence type="ECO:0000259" key="3">
    <source>
        <dbReference type="Pfam" id="PF02826"/>
    </source>
</evidence>
<dbReference type="CDD" id="cd12159">
    <property type="entry name" value="2-Hacid_dh_2"/>
    <property type="match status" value="1"/>
</dbReference>
<gene>
    <name evidence="4" type="ORF">CATYP_08070</name>
</gene>
<dbReference type="InterPro" id="IPR006140">
    <property type="entry name" value="D-isomer_DH_NAD-bd"/>
</dbReference>
<sequence length="309" mass="32936">MRYVMLPTVWEESVCDLQAAGHERVDDLHDADFLLYTGYWDEFPELPPNIKFVQTAFAGLDALVAGGQLDPSVRWANAAGWYADSVAESTLALLLAVYHGHKYAGQQASFSAAEKLQDATRFLFHDKTVVILGAGGIGERLIEMLAPFNARVIAVNHSGRPVAGAADTVALGGDAGELRTRVWAQADVLVNLLPLTDATRGIVGAELLAQLKGGCVVVNTGRGGTIDTDALVDALESGHLGGAGLDVTDPEPLPDGHRLWELPNVVVTPHTANTVPNMKRVTGKFTAENARLFAEGKKMATEVDVAAQY</sequence>
<dbReference type="Gene3D" id="3.40.50.720">
    <property type="entry name" value="NAD(P)-binding Rossmann-like Domain"/>
    <property type="match status" value="2"/>
</dbReference>
<protein>
    <recommendedName>
        <fullName evidence="3">D-isomer specific 2-hydroxyacid dehydrogenase NAD-binding domain-containing protein</fullName>
    </recommendedName>
</protein>
<evidence type="ECO:0000313" key="5">
    <source>
        <dbReference type="Proteomes" id="UP000028504"/>
    </source>
</evidence>
<keyword evidence="1" id="KW-0560">Oxidoreductase</keyword>
<reference evidence="4 5" key="1">
    <citation type="submission" date="2014-07" db="EMBL/GenBank/DDBJ databases">
        <title>Complete genome sequence of Corynebacterium atypicum DSM 44849: identifiction of the mycolic acid biosynthesis genes.</title>
        <authorList>
            <person name="Tippelt A."/>
            <person name="Mollmann S."/>
            <person name="Albersmeier A."/>
            <person name="Jaenicke S."/>
            <person name="Ruckert C."/>
            <person name="Tauch A."/>
        </authorList>
    </citation>
    <scope>NUCLEOTIDE SEQUENCE [LARGE SCALE GENOMIC DNA]</scope>
    <source>
        <strain evidence="4 5">R2070</strain>
    </source>
</reference>
<dbReference type="SUPFAM" id="SSF51735">
    <property type="entry name" value="NAD(P)-binding Rossmann-fold domains"/>
    <property type="match status" value="1"/>
</dbReference>
<evidence type="ECO:0000313" key="4">
    <source>
        <dbReference type="EMBL" id="AIG64544.1"/>
    </source>
</evidence>
<dbReference type="Proteomes" id="UP000028504">
    <property type="component" value="Chromosome"/>
</dbReference>
<dbReference type="PANTHER" id="PTHR43333">
    <property type="entry name" value="2-HACID_DH_C DOMAIN-CONTAINING PROTEIN"/>
    <property type="match status" value="1"/>
</dbReference>
<keyword evidence="2" id="KW-0520">NAD</keyword>
<dbReference type="PANTHER" id="PTHR43333:SF1">
    <property type="entry name" value="D-ISOMER SPECIFIC 2-HYDROXYACID DEHYDROGENASE NAD-BINDING DOMAIN-CONTAINING PROTEIN"/>
    <property type="match status" value="1"/>
</dbReference>
<feature type="domain" description="D-isomer specific 2-hydroxyacid dehydrogenase NAD-binding" evidence="3">
    <location>
        <begin position="92"/>
        <end position="272"/>
    </location>
</feature>